<evidence type="ECO:0000256" key="1">
    <source>
        <dbReference type="SAM" id="MobiDB-lite"/>
    </source>
</evidence>
<feature type="compositionally biased region" description="Basic and acidic residues" evidence="1">
    <location>
        <begin position="1"/>
        <end position="38"/>
    </location>
</feature>
<reference evidence="3 4" key="1">
    <citation type="journal article" date="2015" name="Nature">
        <title>rRNA introns, odd ribosomes, and small enigmatic genomes across a large radiation of phyla.</title>
        <authorList>
            <person name="Brown C.T."/>
            <person name="Hug L.A."/>
            <person name="Thomas B.C."/>
            <person name="Sharon I."/>
            <person name="Castelle C.J."/>
            <person name="Singh A."/>
            <person name="Wilkins M.J."/>
            <person name="Williams K.H."/>
            <person name="Banfield J.F."/>
        </authorList>
    </citation>
    <scope>NUCLEOTIDE SEQUENCE [LARGE SCALE GENOMIC DNA]</scope>
</reference>
<feature type="region of interest" description="Disordered" evidence="1">
    <location>
        <begin position="1"/>
        <end position="48"/>
    </location>
</feature>
<dbReference type="InterPro" id="IPR002850">
    <property type="entry name" value="PIN_toxin-like"/>
</dbReference>
<dbReference type="Pfam" id="PF13470">
    <property type="entry name" value="PIN_3"/>
    <property type="match status" value="1"/>
</dbReference>
<dbReference type="Proteomes" id="UP000034160">
    <property type="component" value="Unassembled WGS sequence"/>
</dbReference>
<feature type="domain" description="PIN" evidence="2">
    <location>
        <begin position="96"/>
        <end position="195"/>
    </location>
</feature>
<dbReference type="EMBL" id="LCCN01000005">
    <property type="protein sequence ID" value="KKS32724.1"/>
    <property type="molecule type" value="Genomic_DNA"/>
</dbReference>
<evidence type="ECO:0000259" key="2">
    <source>
        <dbReference type="Pfam" id="PF13470"/>
    </source>
</evidence>
<accession>A0A0G0Y7P0</accession>
<sequence length="244" mass="27213">MNDSERKAAARKWNEAHKNLRAEKVRKSLGDNPDKDIPSHGPKAKTQHKIPLSNRLLHTSTLSSDLICRMTTQSHRDNWNAKIGSQLIYSRLTPLVVVDTNVFVRAAATKPQADCRRVIDVCIAGEIVPCVTEPIVFEYLEVIGRGILEDGLRFDQESDGLLNKFLTHCLALTGEPAALPFRIPRDRSDEKFVVAKTIAEENTGRQCYIVSRDSDLLGIDNAREALIFHPTGFLELLATGLLAF</sequence>
<comment type="caution">
    <text evidence="3">The sequence shown here is derived from an EMBL/GenBank/DDBJ whole genome shotgun (WGS) entry which is preliminary data.</text>
</comment>
<gene>
    <name evidence="3" type="ORF">UU93_C0005G0032</name>
</gene>
<dbReference type="PANTHER" id="PTHR34610:SF4">
    <property type="entry name" value="SLL8027 PROTEIN"/>
    <property type="match status" value="1"/>
</dbReference>
<name>A0A0G0Y7P0_9BACT</name>
<organism evidence="3 4">
    <name type="scientific">Candidatus Amesbacteria bacterium GW2011_GWA2_42_12</name>
    <dbReference type="NCBI Taxonomy" id="1618356"/>
    <lineage>
        <taxon>Bacteria</taxon>
        <taxon>Candidatus Amesiibacteriota</taxon>
    </lineage>
</organism>
<protein>
    <recommendedName>
        <fullName evidence="2">PIN domain-containing protein</fullName>
    </recommendedName>
</protein>
<evidence type="ECO:0000313" key="4">
    <source>
        <dbReference type="Proteomes" id="UP000034160"/>
    </source>
</evidence>
<dbReference type="AlphaFoldDB" id="A0A0G0Y7P0"/>
<evidence type="ECO:0000313" key="3">
    <source>
        <dbReference type="EMBL" id="KKS32724.1"/>
    </source>
</evidence>
<proteinExistence type="predicted"/>
<dbReference type="InterPro" id="IPR002716">
    <property type="entry name" value="PIN_dom"/>
</dbReference>
<dbReference type="PANTHER" id="PTHR34610">
    <property type="entry name" value="SSL7007 PROTEIN"/>
    <property type="match status" value="1"/>
</dbReference>